<gene>
    <name evidence="4" type="ORF">C438_01615</name>
</gene>
<evidence type="ECO:0000313" key="5">
    <source>
        <dbReference type="Proteomes" id="UP000011553"/>
    </source>
</evidence>
<feature type="domain" description="SHOCT" evidence="3">
    <location>
        <begin position="98"/>
        <end position="123"/>
    </location>
</feature>
<feature type="region of interest" description="Disordered" evidence="1">
    <location>
        <begin position="72"/>
        <end position="94"/>
    </location>
</feature>
<feature type="region of interest" description="Disordered" evidence="1">
    <location>
        <begin position="131"/>
        <end position="156"/>
    </location>
</feature>
<keyword evidence="2" id="KW-0472">Membrane</keyword>
<feature type="transmembrane region" description="Helical" evidence="2">
    <location>
        <begin position="21"/>
        <end position="40"/>
    </location>
</feature>
<dbReference type="RefSeq" id="WP_004967477.1">
    <property type="nucleotide sequence ID" value="NZ_AOLP01000001.1"/>
</dbReference>
<keyword evidence="5" id="KW-1185">Reference proteome</keyword>
<feature type="compositionally biased region" description="Basic and acidic residues" evidence="1">
    <location>
        <begin position="136"/>
        <end position="156"/>
    </location>
</feature>
<evidence type="ECO:0000313" key="4">
    <source>
        <dbReference type="EMBL" id="EMA08496.1"/>
    </source>
</evidence>
<organism evidence="4 5">
    <name type="scientific">Haloferax denitrificans ATCC 35960</name>
    <dbReference type="NCBI Taxonomy" id="662478"/>
    <lineage>
        <taxon>Archaea</taxon>
        <taxon>Methanobacteriati</taxon>
        <taxon>Methanobacteriota</taxon>
        <taxon>Stenosarchaea group</taxon>
        <taxon>Halobacteria</taxon>
        <taxon>Halobacteriales</taxon>
        <taxon>Haloferacaceae</taxon>
        <taxon>Haloferax</taxon>
    </lineage>
</organism>
<sequence>MVLERFGSVLSREARVVARSPPLLGAVTGAWLMLIALMMGLEAHLAVVWFLVVAPTVMALAYAGRRVLRRVRGDPDGDGEWTRASDESGYDPVDDESAIERLRERYAAGDLSDEEFERRLTRLVETEDLLAGSQSRTRERERARATDESEPTFERN</sequence>
<dbReference type="EMBL" id="AOLP01000001">
    <property type="protein sequence ID" value="EMA08496.1"/>
    <property type="molecule type" value="Genomic_DNA"/>
</dbReference>
<evidence type="ECO:0000256" key="2">
    <source>
        <dbReference type="SAM" id="Phobius"/>
    </source>
</evidence>
<evidence type="ECO:0000259" key="3">
    <source>
        <dbReference type="Pfam" id="PF09851"/>
    </source>
</evidence>
<dbReference type="Proteomes" id="UP000011553">
    <property type="component" value="Unassembled WGS sequence"/>
</dbReference>
<accession>M0JHP9</accession>
<dbReference type="PATRIC" id="fig|662478.6.peg.321"/>
<feature type="transmembrane region" description="Helical" evidence="2">
    <location>
        <begin position="46"/>
        <end position="63"/>
    </location>
</feature>
<dbReference type="AlphaFoldDB" id="M0JHP9"/>
<feature type="compositionally biased region" description="Basic and acidic residues" evidence="1">
    <location>
        <begin position="72"/>
        <end position="86"/>
    </location>
</feature>
<comment type="caution">
    <text evidence="4">The sequence shown here is derived from an EMBL/GenBank/DDBJ whole genome shotgun (WGS) entry which is preliminary data.</text>
</comment>
<reference evidence="4 5" key="1">
    <citation type="journal article" date="2014" name="PLoS Genet.">
        <title>Phylogenetically driven sequencing of extremely halophilic archaea reveals strategies for static and dynamic osmo-response.</title>
        <authorList>
            <person name="Becker E.A."/>
            <person name="Seitzer P.M."/>
            <person name="Tritt A."/>
            <person name="Larsen D."/>
            <person name="Krusor M."/>
            <person name="Yao A.I."/>
            <person name="Wu D."/>
            <person name="Madern D."/>
            <person name="Eisen J.A."/>
            <person name="Darling A.E."/>
            <person name="Facciotti M.T."/>
        </authorList>
    </citation>
    <scope>NUCLEOTIDE SEQUENCE [LARGE SCALE GENOMIC DNA]</scope>
    <source>
        <strain evidence="4 5">ATCC 35960</strain>
    </source>
</reference>
<keyword evidence="2" id="KW-1133">Transmembrane helix</keyword>
<dbReference type="InterPro" id="IPR018649">
    <property type="entry name" value="SHOCT"/>
</dbReference>
<proteinExistence type="predicted"/>
<keyword evidence="2" id="KW-0812">Transmembrane</keyword>
<evidence type="ECO:0000256" key="1">
    <source>
        <dbReference type="SAM" id="MobiDB-lite"/>
    </source>
</evidence>
<name>M0JHP9_9EURY</name>
<protein>
    <recommendedName>
        <fullName evidence="3">SHOCT domain-containing protein</fullName>
    </recommendedName>
</protein>
<dbReference type="Pfam" id="PF09851">
    <property type="entry name" value="SHOCT"/>
    <property type="match status" value="1"/>
</dbReference>